<keyword evidence="3" id="KW-1185">Reference proteome</keyword>
<reference evidence="2" key="1">
    <citation type="submission" date="2022-07" db="EMBL/GenBank/DDBJ databases">
        <title>Phylogenomic reconstructions and comparative analyses of Kickxellomycotina fungi.</title>
        <authorList>
            <person name="Reynolds N.K."/>
            <person name="Stajich J.E."/>
            <person name="Barry K."/>
            <person name="Grigoriev I.V."/>
            <person name="Crous P."/>
            <person name="Smith M.E."/>
        </authorList>
    </citation>
    <scope>NUCLEOTIDE SEQUENCE</scope>
    <source>
        <strain evidence="2">NRRL 1566</strain>
    </source>
</reference>
<dbReference type="GO" id="GO:0030686">
    <property type="term" value="C:90S preribosome"/>
    <property type="evidence" value="ECO:0007669"/>
    <property type="project" value="TreeGrafter"/>
</dbReference>
<evidence type="ECO:0000313" key="3">
    <source>
        <dbReference type="Proteomes" id="UP001139887"/>
    </source>
</evidence>
<feature type="region of interest" description="Disordered" evidence="1">
    <location>
        <begin position="103"/>
        <end position="180"/>
    </location>
</feature>
<accession>A0A9W8LXP2</accession>
<protein>
    <submittedName>
        <fullName evidence="2">U3 small nucleolar RNA-associated protein 7</fullName>
    </submittedName>
</protein>
<sequence length="279" mass="31263">MSTKMYLATDSSPTYSLQYIFACQTIDVMEELTAICPGLIPAADEEDSLLQRINVGLDGNDEMFIYQVDGYLTLLCIGPPEIIRQTSLLDSSSERITGGAFAKGTMASQTSQPFTSNSDHESSDNEAPRRLRDSKRSTKQKSKARKDPEDHITLEIKQKTSKYSRGHDPEATPIKARSKKAQAKLDHAKKRRDDAILEAARSEVLLTEQAGFLEADKMERTYKFTQKQLAEHVDISSANKIFDLKLEDFGPYVLDYTSNGKNMLIGGRKGHLATMDWRN</sequence>
<dbReference type="InterPro" id="IPR040315">
    <property type="entry name" value="WDR46/Utp7"/>
</dbReference>
<evidence type="ECO:0000313" key="2">
    <source>
        <dbReference type="EMBL" id="KAJ2842467.1"/>
    </source>
</evidence>
<feature type="compositionally biased region" description="Polar residues" evidence="1">
    <location>
        <begin position="106"/>
        <end position="117"/>
    </location>
</feature>
<dbReference type="OrthoDB" id="26136at2759"/>
<feature type="non-terminal residue" evidence="2">
    <location>
        <position position="279"/>
    </location>
</feature>
<name>A0A9W8LXP2_9FUNG</name>
<dbReference type="PANTHER" id="PTHR14085">
    <property type="entry name" value="WD-REPEAT PROTEIN BING4"/>
    <property type="match status" value="1"/>
</dbReference>
<comment type="caution">
    <text evidence="2">The sequence shown here is derived from an EMBL/GenBank/DDBJ whole genome shotgun (WGS) entry which is preliminary data.</text>
</comment>
<organism evidence="2 3">
    <name type="scientific">Coemansia brasiliensis</name>
    <dbReference type="NCBI Taxonomy" id="2650707"/>
    <lineage>
        <taxon>Eukaryota</taxon>
        <taxon>Fungi</taxon>
        <taxon>Fungi incertae sedis</taxon>
        <taxon>Zoopagomycota</taxon>
        <taxon>Kickxellomycotina</taxon>
        <taxon>Kickxellomycetes</taxon>
        <taxon>Kickxellales</taxon>
        <taxon>Kickxellaceae</taxon>
        <taxon>Coemansia</taxon>
    </lineage>
</organism>
<dbReference type="PANTHER" id="PTHR14085:SF3">
    <property type="entry name" value="WD REPEAT-CONTAINING PROTEIN 46"/>
    <property type="match status" value="1"/>
</dbReference>
<dbReference type="GO" id="GO:0032040">
    <property type="term" value="C:small-subunit processome"/>
    <property type="evidence" value="ECO:0007669"/>
    <property type="project" value="TreeGrafter"/>
</dbReference>
<dbReference type="AlphaFoldDB" id="A0A9W8LXP2"/>
<feature type="compositionally biased region" description="Basic and acidic residues" evidence="1">
    <location>
        <begin position="118"/>
        <end position="136"/>
    </location>
</feature>
<evidence type="ECO:0000256" key="1">
    <source>
        <dbReference type="SAM" id="MobiDB-lite"/>
    </source>
</evidence>
<proteinExistence type="predicted"/>
<dbReference type="Proteomes" id="UP001139887">
    <property type="component" value="Unassembled WGS sequence"/>
</dbReference>
<dbReference type="EMBL" id="JANBUW010001757">
    <property type="protein sequence ID" value="KAJ2842467.1"/>
    <property type="molecule type" value="Genomic_DNA"/>
</dbReference>
<feature type="compositionally biased region" description="Basic and acidic residues" evidence="1">
    <location>
        <begin position="145"/>
        <end position="158"/>
    </location>
</feature>
<dbReference type="Gene3D" id="3.30.450.190">
    <property type="match status" value="1"/>
</dbReference>
<gene>
    <name evidence="2" type="primary">utp7</name>
    <name evidence="2" type="ORF">IWW36_005897</name>
</gene>
<dbReference type="GO" id="GO:0000462">
    <property type="term" value="P:maturation of SSU-rRNA from tricistronic rRNA transcript (SSU-rRNA, 5.8S rRNA, LSU-rRNA)"/>
    <property type="evidence" value="ECO:0007669"/>
    <property type="project" value="TreeGrafter"/>
</dbReference>